<proteinExistence type="predicted"/>
<name>A0A7X1XGX4_9PSED</name>
<dbReference type="AlphaFoldDB" id="A0A7X1XGX4"/>
<accession>A0A7X1XGX4</accession>
<sequence>MDSYKKNAGSVGDWRIGCSKTWQADIGRSLTFAEEAPQPLESHRIDLIGE</sequence>
<reference evidence="1 2" key="1">
    <citation type="submission" date="2019-10" db="EMBL/GenBank/DDBJ databases">
        <title>Evaluation of single-gene subtyping targets for Pseudomonas.</title>
        <authorList>
            <person name="Reichler S.J."/>
            <person name="Orsi R.H."/>
            <person name="Wiedmann M."/>
            <person name="Martin N.H."/>
            <person name="Murphy S.I."/>
        </authorList>
    </citation>
    <scope>NUCLEOTIDE SEQUENCE [LARGE SCALE GENOMIC DNA]</scope>
    <source>
        <strain evidence="1 2">FSL R10-3254</strain>
    </source>
</reference>
<comment type="caution">
    <text evidence="1">The sequence shown here is derived from an EMBL/GenBank/DDBJ whole genome shotgun (WGS) entry which is preliminary data.</text>
</comment>
<organism evidence="1 2">
    <name type="scientific">Pseudomonas helleri</name>
    <dbReference type="NCBI Taxonomy" id="1608996"/>
    <lineage>
        <taxon>Bacteria</taxon>
        <taxon>Pseudomonadati</taxon>
        <taxon>Pseudomonadota</taxon>
        <taxon>Gammaproteobacteria</taxon>
        <taxon>Pseudomonadales</taxon>
        <taxon>Pseudomonadaceae</taxon>
        <taxon>Pseudomonas</taxon>
    </lineage>
</organism>
<gene>
    <name evidence="1" type="ORF">GHO39_13025</name>
</gene>
<protein>
    <submittedName>
        <fullName evidence="1">Uncharacterized protein</fullName>
    </submittedName>
</protein>
<dbReference type="RefSeq" id="WP_153328691.1">
    <property type="nucleotide sequence ID" value="NZ_WIWI01000031.1"/>
</dbReference>
<evidence type="ECO:0000313" key="1">
    <source>
        <dbReference type="EMBL" id="MQT90044.1"/>
    </source>
</evidence>
<dbReference type="Proteomes" id="UP000489190">
    <property type="component" value="Unassembled WGS sequence"/>
</dbReference>
<dbReference type="EMBL" id="WIWI01000031">
    <property type="protein sequence ID" value="MQT90044.1"/>
    <property type="molecule type" value="Genomic_DNA"/>
</dbReference>
<evidence type="ECO:0000313" key="2">
    <source>
        <dbReference type="Proteomes" id="UP000489190"/>
    </source>
</evidence>